<evidence type="ECO:0000313" key="3">
    <source>
        <dbReference type="Proteomes" id="UP001229955"/>
    </source>
</evidence>
<evidence type="ECO:0000313" key="1">
    <source>
        <dbReference type="EMBL" id="WKW11908.1"/>
    </source>
</evidence>
<keyword evidence="3" id="KW-1185">Reference proteome</keyword>
<gene>
    <name evidence="1" type="ORF">Strain138_001177</name>
    <name evidence="2" type="ORF">Strain318_001177</name>
</gene>
<dbReference type="Proteomes" id="UP001229955">
    <property type="component" value="Chromosome"/>
</dbReference>
<dbReference type="EMBL" id="CP130613">
    <property type="protein sequence ID" value="WKW14818.1"/>
    <property type="molecule type" value="Genomic_DNA"/>
</dbReference>
<dbReference type="AlphaFoldDB" id="A0AA49Q6R6"/>
<organism evidence="2 3">
    <name type="scientific">Pseudogemmatithrix spongiicola</name>
    <dbReference type="NCBI Taxonomy" id="3062599"/>
    <lineage>
        <taxon>Bacteria</taxon>
        <taxon>Pseudomonadati</taxon>
        <taxon>Gemmatimonadota</taxon>
        <taxon>Gemmatimonadia</taxon>
        <taxon>Gemmatimonadales</taxon>
        <taxon>Gemmatimonadaceae</taxon>
        <taxon>Pseudogemmatithrix</taxon>
    </lineage>
</organism>
<protein>
    <submittedName>
        <fullName evidence="2">Uncharacterized protein</fullName>
    </submittedName>
</protein>
<accession>A0AA49Q4H8</accession>
<sequence length="44" mass="4728">MAAYASISRVAANRFIAERPVLVDAVARANMAMVSFISAKEEEA</sequence>
<dbReference type="KEGG" id="pspc:Strain318_001177"/>
<name>A0AA49Q6R6_9BACT</name>
<evidence type="ECO:0000313" key="2">
    <source>
        <dbReference type="EMBL" id="WKW14818.1"/>
    </source>
</evidence>
<dbReference type="EMBL" id="CP130612">
    <property type="protein sequence ID" value="WKW11908.1"/>
    <property type="molecule type" value="Genomic_DNA"/>
</dbReference>
<accession>A0AA49Q6R6</accession>
<reference evidence="2" key="1">
    <citation type="submission" date="2023-07" db="EMBL/GenBank/DDBJ databases">
        <authorList>
            <person name="Haufschild T."/>
            <person name="Kallscheuer N."/>
            <person name="Hammer J."/>
            <person name="Kohn T."/>
            <person name="Kabuu M."/>
            <person name="Jogler M."/>
            <person name="Wohfarth N."/>
            <person name="Heuer A."/>
            <person name="Rohde M."/>
            <person name="van Teeseling M.C.F."/>
            <person name="Jogler C."/>
        </authorList>
    </citation>
    <scope>NUCLEOTIDE SEQUENCE</scope>
    <source>
        <strain evidence="1">Strain 138</strain>
        <strain evidence="2">Strain 318</strain>
    </source>
</reference>
<dbReference type="RefSeq" id="WP_291158531.1">
    <property type="nucleotide sequence ID" value="NZ_CP130612.1"/>
</dbReference>
<proteinExistence type="predicted"/>